<comment type="similarity">
    <text evidence="7">Belongs to the RecR family.</text>
</comment>
<dbReference type="GO" id="GO:0006310">
    <property type="term" value="P:DNA recombination"/>
    <property type="evidence" value="ECO:0007669"/>
    <property type="project" value="UniProtKB-UniRule"/>
</dbReference>
<accession>H1S2U6</accession>
<gene>
    <name evidence="7" type="primary">recR</name>
    <name evidence="9" type="ORF">OR16_10249</name>
</gene>
<dbReference type="GO" id="GO:0003677">
    <property type="term" value="F:DNA binding"/>
    <property type="evidence" value="ECO:0007669"/>
    <property type="project" value="UniProtKB-UniRule"/>
</dbReference>
<dbReference type="InterPro" id="IPR015967">
    <property type="entry name" value="Rcmb_RecR_Znf"/>
</dbReference>
<evidence type="ECO:0000313" key="9">
    <source>
        <dbReference type="EMBL" id="EHP43161.1"/>
    </source>
</evidence>
<dbReference type="Pfam" id="PF03466">
    <property type="entry name" value="LysR_substrate"/>
    <property type="match status" value="1"/>
</dbReference>
<feature type="zinc finger region" description="C4-type" evidence="7">
    <location>
        <begin position="30"/>
        <end position="45"/>
    </location>
</feature>
<dbReference type="GO" id="GO:0008270">
    <property type="term" value="F:zinc ion binding"/>
    <property type="evidence" value="ECO:0007669"/>
    <property type="project" value="UniProtKB-KW"/>
</dbReference>
<dbReference type="AlphaFoldDB" id="H1S2U6"/>
<dbReference type="Gene3D" id="3.40.190.10">
    <property type="entry name" value="Periplasmic binding protein-like II"/>
    <property type="match status" value="2"/>
</dbReference>
<dbReference type="Pfam" id="PF13662">
    <property type="entry name" value="Toprim_4"/>
    <property type="match status" value="1"/>
</dbReference>
<keyword evidence="4 7" id="KW-0862">Zinc</keyword>
<keyword evidence="2 7" id="KW-0227">DNA damage</keyword>
<proteinExistence type="inferred from homology"/>
<dbReference type="PATRIC" id="fig|1127483.3.peg.2050"/>
<keyword evidence="1 7" id="KW-0479">Metal-binding</keyword>
<evidence type="ECO:0000259" key="8">
    <source>
        <dbReference type="PROSITE" id="PS50880"/>
    </source>
</evidence>
<comment type="caution">
    <text evidence="9">The sequence shown here is derived from an EMBL/GenBank/DDBJ whole genome shotgun (WGS) entry which is preliminary data.</text>
</comment>
<evidence type="ECO:0000256" key="7">
    <source>
        <dbReference type="HAMAP-Rule" id="MF_00017"/>
    </source>
</evidence>
<keyword evidence="5 7" id="KW-0233">DNA recombination</keyword>
<dbReference type="Gene3D" id="6.10.250.240">
    <property type="match status" value="1"/>
</dbReference>
<dbReference type="GO" id="GO:0006281">
    <property type="term" value="P:DNA repair"/>
    <property type="evidence" value="ECO:0007669"/>
    <property type="project" value="UniProtKB-UniRule"/>
</dbReference>
<dbReference type="SUPFAM" id="SSF53850">
    <property type="entry name" value="Periplasmic binding protein-like II"/>
    <property type="match status" value="1"/>
</dbReference>
<dbReference type="InterPro" id="IPR006171">
    <property type="entry name" value="TOPRIM_dom"/>
</dbReference>
<dbReference type="PROSITE" id="PS50880">
    <property type="entry name" value="TOPRIM"/>
    <property type="match status" value="1"/>
</dbReference>
<comment type="function">
    <text evidence="7">May play a role in DNA repair. It seems to be involved in an RecBC-independent recombinational process of DNA repair. It may act with RecF and RecO.</text>
</comment>
<feature type="domain" description="Toprim" evidence="8">
    <location>
        <begin position="53"/>
        <end position="152"/>
    </location>
</feature>
<dbReference type="InterPro" id="IPR000093">
    <property type="entry name" value="DNA_Rcmb_RecR"/>
</dbReference>
<keyword evidence="3 7" id="KW-0863">Zinc-finger</keyword>
<dbReference type="Proteomes" id="UP000005808">
    <property type="component" value="Unassembled WGS sequence"/>
</dbReference>
<dbReference type="InterPro" id="IPR034137">
    <property type="entry name" value="TOPRIM_RecR"/>
</dbReference>
<evidence type="ECO:0000313" key="10">
    <source>
        <dbReference type="Proteomes" id="UP000005808"/>
    </source>
</evidence>
<evidence type="ECO:0000256" key="5">
    <source>
        <dbReference type="ARBA" id="ARBA00023172"/>
    </source>
</evidence>
<dbReference type="Gene3D" id="3.40.1360.10">
    <property type="match status" value="1"/>
</dbReference>
<dbReference type="CDD" id="cd08421">
    <property type="entry name" value="PBP2_LTTR_like_1"/>
    <property type="match status" value="1"/>
</dbReference>
<dbReference type="HAMAP" id="MF_00017">
    <property type="entry name" value="RecR"/>
    <property type="match status" value="1"/>
</dbReference>
<evidence type="ECO:0000256" key="2">
    <source>
        <dbReference type="ARBA" id="ARBA00022763"/>
    </source>
</evidence>
<dbReference type="PANTHER" id="PTHR30446:SF0">
    <property type="entry name" value="RECOMBINATION PROTEIN RECR"/>
    <property type="match status" value="1"/>
</dbReference>
<dbReference type="PANTHER" id="PTHR30446">
    <property type="entry name" value="RECOMBINATION PROTEIN RECR"/>
    <property type="match status" value="1"/>
</dbReference>
<name>H1S2U6_9BURK</name>
<evidence type="ECO:0000256" key="4">
    <source>
        <dbReference type="ARBA" id="ARBA00022833"/>
    </source>
</evidence>
<dbReference type="Pfam" id="PF02132">
    <property type="entry name" value="RecR_ZnF"/>
    <property type="match status" value="1"/>
</dbReference>
<reference evidence="9 10" key="1">
    <citation type="journal article" date="2012" name="J. Bacteriol.">
        <title>De Novo Genome Project of Cupriavidus basilensis OR16.</title>
        <authorList>
            <person name="Cserhati M."/>
            <person name="Kriszt B."/>
            <person name="Szoboszlay S."/>
            <person name="Toth A."/>
            <person name="Szabo I."/>
            <person name="Tancsics A."/>
            <person name="Nagy I."/>
            <person name="Horvath B."/>
            <person name="Nagy I."/>
            <person name="Kukolya J."/>
        </authorList>
    </citation>
    <scope>NUCLEOTIDE SEQUENCE [LARGE SCALE GENOMIC DNA]</scope>
    <source>
        <strain evidence="9 10">OR16</strain>
    </source>
</reference>
<evidence type="ECO:0000256" key="6">
    <source>
        <dbReference type="ARBA" id="ARBA00023204"/>
    </source>
</evidence>
<dbReference type="CDD" id="cd01025">
    <property type="entry name" value="TOPRIM_recR"/>
    <property type="match status" value="1"/>
</dbReference>
<dbReference type="InterPro" id="IPR005119">
    <property type="entry name" value="LysR_subst-bd"/>
</dbReference>
<evidence type="ECO:0000256" key="3">
    <source>
        <dbReference type="ARBA" id="ARBA00022771"/>
    </source>
</evidence>
<protein>
    <recommendedName>
        <fullName evidence="7">Recombination protein RecR</fullName>
    </recommendedName>
</protein>
<dbReference type="SUPFAM" id="SSF111304">
    <property type="entry name" value="Recombination protein RecR"/>
    <property type="match status" value="1"/>
</dbReference>
<keyword evidence="6 7" id="KW-0234">DNA repair</keyword>
<dbReference type="SMART" id="SM00493">
    <property type="entry name" value="TOPRIM"/>
    <property type="match status" value="1"/>
</dbReference>
<organism evidence="9 10">
    <name type="scientific">Cupriavidus basilensis OR16</name>
    <dbReference type="NCBI Taxonomy" id="1127483"/>
    <lineage>
        <taxon>Bacteria</taxon>
        <taxon>Pseudomonadati</taxon>
        <taxon>Pseudomonadota</taxon>
        <taxon>Betaproteobacteria</taxon>
        <taxon>Burkholderiales</taxon>
        <taxon>Burkholderiaceae</taxon>
        <taxon>Cupriavidus</taxon>
    </lineage>
</organism>
<dbReference type="NCBIfam" id="TIGR00615">
    <property type="entry name" value="recR"/>
    <property type="match status" value="1"/>
</dbReference>
<dbReference type="EMBL" id="AHJE01000022">
    <property type="protein sequence ID" value="EHP43161.1"/>
    <property type="molecule type" value="Genomic_DNA"/>
</dbReference>
<dbReference type="Pfam" id="PF21175">
    <property type="entry name" value="RecR_C"/>
    <property type="match status" value="1"/>
</dbReference>
<evidence type="ECO:0000256" key="1">
    <source>
        <dbReference type="ARBA" id="ARBA00022723"/>
    </source>
</evidence>
<dbReference type="InterPro" id="IPR023627">
    <property type="entry name" value="Rcmb_RecR"/>
</dbReference>
<sequence length="409" mass="44578">MAYHLLQHDREGARKLGDALRGAADGIKHCSRCNTFTEQDICSTCLDERRDASLLCVVETPSDQIMIEQTLTYRGQYFVLMGRLSPLDGIGPREIHLDRLLARATDPAMGGPVTEVIVATNFTSEGEATAHYVGEMLKARGLKVSRLARGVPVGGELEYVDAGTIAGVQLTEAGQACFHHALTILQDVERMAGVMSDYASGVRGQVRVCANTSAITQFLPDDLATFMALHPTIRIELEEQNSSEIVAALVENRADVGIFADRTPSAGLVTVEYRQDELVLVTPPGHPLSERGPVRYADTLEYDFVSLPQVTSLAARLLEESSRLDRPFRLRIQVRSFDAMCRMVMAGLGVGVLPRIAAEPHVQSMGLSLVGLQDAWARRTLLIGMRDPAGLTVSARLLITHLCGDRAPF</sequence>